<evidence type="ECO:0000256" key="3">
    <source>
        <dbReference type="RuleBase" id="RU003694"/>
    </source>
</evidence>
<accession>A0ABP0RZR6</accession>
<dbReference type="Proteomes" id="UP001642464">
    <property type="component" value="Unassembled WGS sequence"/>
</dbReference>
<dbReference type="InterPro" id="IPR014030">
    <property type="entry name" value="Ketoacyl_synth_N"/>
</dbReference>
<dbReference type="Pfam" id="PF02801">
    <property type="entry name" value="Ketoacyl-synt_C"/>
    <property type="match status" value="1"/>
</dbReference>
<evidence type="ECO:0000313" key="7">
    <source>
        <dbReference type="Proteomes" id="UP001642464"/>
    </source>
</evidence>
<dbReference type="EMBL" id="CAXAMM010042573">
    <property type="protein sequence ID" value="CAK9105575.1"/>
    <property type="molecule type" value="Genomic_DNA"/>
</dbReference>
<keyword evidence="1" id="KW-0596">Phosphopantetheine</keyword>
<dbReference type="PANTHER" id="PTHR43775:SF37">
    <property type="entry name" value="SI:DKEY-61P9.11"/>
    <property type="match status" value="1"/>
</dbReference>
<feature type="region of interest" description="Disordered" evidence="4">
    <location>
        <begin position="893"/>
        <end position="917"/>
    </location>
</feature>
<dbReference type="InterPro" id="IPR030834">
    <property type="entry name" value="PKS_assoc_dom"/>
</dbReference>
<dbReference type="CDD" id="cd00833">
    <property type="entry name" value="PKS"/>
    <property type="match status" value="1"/>
</dbReference>
<feature type="domain" description="Ketosynthase family 3 (KS3)" evidence="5">
    <location>
        <begin position="326"/>
        <end position="815"/>
    </location>
</feature>
<comment type="similarity">
    <text evidence="3">Belongs to the thiolase-like superfamily. Beta-ketoacyl-ACP synthases family.</text>
</comment>
<dbReference type="InterPro" id="IPR016039">
    <property type="entry name" value="Thiolase-like"/>
</dbReference>
<gene>
    <name evidence="6" type="ORF">SCF082_LOCUS49205</name>
</gene>
<dbReference type="InterPro" id="IPR020841">
    <property type="entry name" value="PKS_Beta-ketoAc_synthase_dom"/>
</dbReference>
<dbReference type="NCBIfam" id="TIGR04556">
    <property type="entry name" value="PKS_assoc"/>
    <property type="match status" value="1"/>
</dbReference>
<proteinExistence type="inferred from homology"/>
<keyword evidence="2" id="KW-0597">Phosphoprotein</keyword>
<dbReference type="SUPFAM" id="SSF53901">
    <property type="entry name" value="Thiolase-like"/>
    <property type="match status" value="2"/>
</dbReference>
<evidence type="ECO:0000259" key="5">
    <source>
        <dbReference type="PROSITE" id="PS52004"/>
    </source>
</evidence>
<dbReference type="Pfam" id="PF00109">
    <property type="entry name" value="ketoacyl-synt"/>
    <property type="match status" value="1"/>
</dbReference>
<name>A0ABP0RZR6_9DINO</name>
<keyword evidence="7" id="KW-1185">Reference proteome</keyword>
<keyword evidence="3" id="KW-0808">Transferase</keyword>
<evidence type="ECO:0000256" key="1">
    <source>
        <dbReference type="ARBA" id="ARBA00022450"/>
    </source>
</evidence>
<dbReference type="InterPro" id="IPR014031">
    <property type="entry name" value="Ketoacyl_synth_C"/>
</dbReference>
<comment type="caution">
    <text evidence="6">The sequence shown here is derived from an EMBL/GenBank/DDBJ whole genome shotgun (WGS) entry which is preliminary data.</text>
</comment>
<dbReference type="Gene3D" id="3.40.47.10">
    <property type="match status" value="1"/>
</dbReference>
<dbReference type="SMART" id="SM00825">
    <property type="entry name" value="PKS_KS"/>
    <property type="match status" value="1"/>
</dbReference>
<evidence type="ECO:0000256" key="2">
    <source>
        <dbReference type="ARBA" id="ARBA00022553"/>
    </source>
</evidence>
<evidence type="ECO:0000256" key="4">
    <source>
        <dbReference type="SAM" id="MobiDB-lite"/>
    </source>
</evidence>
<evidence type="ECO:0000313" key="6">
    <source>
        <dbReference type="EMBL" id="CAK9105575.1"/>
    </source>
</evidence>
<dbReference type="InterPro" id="IPR050091">
    <property type="entry name" value="PKS_NRPS_Biosynth_Enz"/>
</dbReference>
<protein>
    <submittedName>
        <fullName evidence="6">Highly reducing polyketide synthase srdA (HRPKS sdrA) (Polyketide synthase gene cluster 6 protein pks-6) (Sordarial biosynthesis cluster protein srdA)</fullName>
    </submittedName>
</protein>
<dbReference type="PROSITE" id="PS52004">
    <property type="entry name" value="KS3_2"/>
    <property type="match status" value="1"/>
</dbReference>
<sequence length="917" mass="100350">MKHRLRNHLHINSLLLRSSKCDLASWFCFFSVLRGSGFPDVFHPPDASPCGSWTHLQGPATGGGPESFDLVIGPRTKRDVLGEALSNRLLERGFCVLRLVQREDDRSQVHKMMQQFDSDGRLCRLATEVEEGYLGKGGRGKVMWLDPEDPSVPHNSALRRNDANITSLAEILQPFAEDVLGAPIAERTPALACMSMTDAEEAVYEHPTASDTIIEEFYGNWARSVLRVVHFMGPGECKVELTAKEDAPLSKVEESYEITAGPNTILLVRQDTFDFWCDEPEDESDAFWLQAFLLRAGPSWTLGDLIDGDLSLLVSRGDGPPPPSGSEVVAVVALSLQACGKMTDHHKEWAAYTAGCDAQLEMPITRFEYLPYYSDEVDMPMGTTFVKHFSVQDGVELFDNKAFEISNMEAECMDPMFRQVMEATRFGGRTSTSGETTCSTSVLVGQTPKNGVVAGLANSKSTHASVSVGLDKQETPASVSAQKWSALGLRVLGREWTQMPVATSVATNNQLAIVANRFNYVFNLKGEPWEGGSYACDTACSSSLVATHLGKVNLLEQRWDPLEWHLGMGTGLTLTVGSFIHGCAAHMLSPGGRCFTFNATANGYNRGDGTAGFIIKNGTFENERLAYFRGSQIGQDGRSASMSAPNGPAQEKCVWGALREAKMRPPESTVWECHGTGTSLGDPIEVGAIRKVQIKEPRAEPLLIASSKSNLGHLEGSAAAIAMNKCILIVMHAMALPTQHVKTLNPHLDHAAFDAIYTTEHTVYKYAQGHCQASAERCHASRVCRLSRPVAATAALPQVSSFGVGGTNGHAIFWGEKAQPDVDFRRVFLKKIMRATPPIVTEGTTDPALWDYRGLDYKANMGDSYKVCLEKDPLTGEETVTFEKEQVKEDPAEFYGTTGNHNDWDVDRMQEGNVRSA</sequence>
<dbReference type="PANTHER" id="PTHR43775">
    <property type="entry name" value="FATTY ACID SYNTHASE"/>
    <property type="match status" value="1"/>
</dbReference>
<organism evidence="6 7">
    <name type="scientific">Durusdinium trenchii</name>
    <dbReference type="NCBI Taxonomy" id="1381693"/>
    <lineage>
        <taxon>Eukaryota</taxon>
        <taxon>Sar</taxon>
        <taxon>Alveolata</taxon>
        <taxon>Dinophyceae</taxon>
        <taxon>Suessiales</taxon>
        <taxon>Symbiodiniaceae</taxon>
        <taxon>Durusdinium</taxon>
    </lineage>
</organism>
<reference evidence="6 7" key="1">
    <citation type="submission" date="2024-02" db="EMBL/GenBank/DDBJ databases">
        <authorList>
            <person name="Chen Y."/>
            <person name="Shah S."/>
            <person name="Dougan E. K."/>
            <person name="Thang M."/>
            <person name="Chan C."/>
        </authorList>
    </citation>
    <scope>NUCLEOTIDE SEQUENCE [LARGE SCALE GENOMIC DNA]</scope>
</reference>